<protein>
    <submittedName>
        <fullName evidence="8">6-phosphofructokinase</fullName>
    </submittedName>
</protein>
<dbReference type="NCBIfam" id="TIGR03168">
    <property type="entry name" value="1-PFK"/>
    <property type="match status" value="1"/>
</dbReference>
<feature type="domain" description="Carbohydrate kinase PfkB" evidence="7">
    <location>
        <begin position="27"/>
        <end position="308"/>
    </location>
</feature>
<evidence type="ECO:0000313" key="9">
    <source>
        <dbReference type="Proteomes" id="UP000069654"/>
    </source>
</evidence>
<keyword evidence="5" id="KW-0067">ATP-binding</keyword>
<dbReference type="Pfam" id="PF00294">
    <property type="entry name" value="PfkB"/>
    <property type="match status" value="1"/>
</dbReference>
<dbReference type="EMBL" id="BCTB01000048">
    <property type="protein sequence ID" value="GAT16784.1"/>
    <property type="molecule type" value="Genomic_DNA"/>
</dbReference>
<dbReference type="GO" id="GO:0005524">
    <property type="term" value="F:ATP binding"/>
    <property type="evidence" value="ECO:0007669"/>
    <property type="project" value="UniProtKB-KW"/>
</dbReference>
<dbReference type="PANTHER" id="PTHR46566">
    <property type="entry name" value="1-PHOSPHOFRUCTOKINASE-RELATED"/>
    <property type="match status" value="1"/>
</dbReference>
<evidence type="ECO:0000259" key="7">
    <source>
        <dbReference type="Pfam" id="PF00294"/>
    </source>
</evidence>
<dbReference type="SUPFAM" id="SSF53613">
    <property type="entry name" value="Ribokinase-like"/>
    <property type="match status" value="1"/>
</dbReference>
<dbReference type="Proteomes" id="UP000069654">
    <property type="component" value="Unassembled WGS sequence"/>
</dbReference>
<keyword evidence="2 6" id="KW-0808">Transferase</keyword>
<comment type="caution">
    <text evidence="8">The sequence shown here is derived from an EMBL/GenBank/DDBJ whole genome shotgun (WGS) entry which is preliminary data.</text>
</comment>
<evidence type="ECO:0000256" key="3">
    <source>
        <dbReference type="ARBA" id="ARBA00022741"/>
    </source>
</evidence>
<evidence type="ECO:0000256" key="5">
    <source>
        <dbReference type="ARBA" id="ARBA00022840"/>
    </source>
</evidence>
<name>A0A100XHR8_MYCTH</name>
<evidence type="ECO:0000256" key="1">
    <source>
        <dbReference type="ARBA" id="ARBA00010688"/>
    </source>
</evidence>
<dbReference type="InterPro" id="IPR029056">
    <property type="entry name" value="Ribokinase-like"/>
</dbReference>
<dbReference type="AlphaFoldDB" id="A0A100XHR8"/>
<accession>A0A100XHR8</accession>
<evidence type="ECO:0000256" key="4">
    <source>
        <dbReference type="ARBA" id="ARBA00022777"/>
    </source>
</evidence>
<evidence type="ECO:0000256" key="6">
    <source>
        <dbReference type="PIRNR" id="PIRNR000535"/>
    </source>
</evidence>
<dbReference type="GO" id="GO:0005829">
    <property type="term" value="C:cytosol"/>
    <property type="evidence" value="ECO:0007669"/>
    <property type="project" value="TreeGrafter"/>
</dbReference>
<comment type="similarity">
    <text evidence="1">Belongs to the carbohydrate kinase PfkB family.</text>
</comment>
<keyword evidence="4 8" id="KW-0418">Kinase</keyword>
<dbReference type="InterPro" id="IPR017583">
    <property type="entry name" value="Tagatose/fructose_Pkinase"/>
</dbReference>
<dbReference type="FunFam" id="3.40.1190.20:FF:000001">
    <property type="entry name" value="Phosphofructokinase"/>
    <property type="match status" value="1"/>
</dbReference>
<evidence type="ECO:0000313" key="8">
    <source>
        <dbReference type="EMBL" id="GAT16784.1"/>
    </source>
</evidence>
<dbReference type="GO" id="GO:0003872">
    <property type="term" value="F:6-phosphofructokinase activity"/>
    <property type="evidence" value="ECO:0007669"/>
    <property type="project" value="TreeGrafter"/>
</dbReference>
<proteinExistence type="inferred from homology"/>
<reference evidence="9" key="2">
    <citation type="submission" date="2016-02" db="EMBL/GenBank/DDBJ databases">
        <title>Draft genome sequence of five rapidly growing Mycobacterium species.</title>
        <authorList>
            <person name="Katahira K."/>
            <person name="Gotou Y."/>
            <person name="Iida K."/>
            <person name="Ogura Y."/>
            <person name="Hayashi T."/>
        </authorList>
    </citation>
    <scope>NUCLEOTIDE SEQUENCE [LARGE SCALE GENOMIC DNA]</scope>
    <source>
        <strain evidence="9">JCM6362</strain>
    </source>
</reference>
<dbReference type="Gene3D" id="3.40.1190.20">
    <property type="match status" value="1"/>
</dbReference>
<gene>
    <name evidence="8" type="ORF">RMCT_3753</name>
</gene>
<dbReference type="PIRSF" id="PIRSF000535">
    <property type="entry name" value="1PFK/6PFK/LacC"/>
    <property type="match status" value="1"/>
</dbReference>
<organism evidence="8 9">
    <name type="scientific">Mycolicibacterium thermoresistibile</name>
    <name type="common">Mycobacterium thermoresistibile</name>
    <dbReference type="NCBI Taxonomy" id="1797"/>
    <lineage>
        <taxon>Bacteria</taxon>
        <taxon>Bacillati</taxon>
        <taxon>Actinomycetota</taxon>
        <taxon>Actinomycetes</taxon>
        <taxon>Mycobacteriales</taxon>
        <taxon>Mycobacteriaceae</taxon>
        <taxon>Mycolicibacterium</taxon>
    </lineage>
</organism>
<evidence type="ECO:0000256" key="2">
    <source>
        <dbReference type="ARBA" id="ARBA00022679"/>
    </source>
</evidence>
<dbReference type="PANTHER" id="PTHR46566:SF2">
    <property type="entry name" value="ATP-DEPENDENT 6-PHOSPHOFRUCTOKINASE ISOZYME 2"/>
    <property type="match status" value="1"/>
</dbReference>
<dbReference type="STRING" id="1797.RMCT_3753"/>
<reference evidence="8 9" key="1">
    <citation type="journal article" date="2016" name="Genome Announc.">
        <title>Draft Genome Sequences of Five Rapidly Growing Mycobacterium Species, M. thermoresistibile, M. fortuitum subsp. acetamidolyticum, M. canariasense, M. brisbanense, and M. novocastrense.</title>
        <authorList>
            <person name="Katahira K."/>
            <person name="Ogura Y."/>
            <person name="Gotoh Y."/>
            <person name="Hayashi T."/>
        </authorList>
    </citation>
    <scope>NUCLEOTIDE SEQUENCE [LARGE SCALE GENOMIC DNA]</scope>
    <source>
        <strain evidence="8 9">JCM6362</strain>
    </source>
</reference>
<dbReference type="InterPro" id="IPR011611">
    <property type="entry name" value="PfkB_dom"/>
</dbReference>
<dbReference type="CDD" id="cd01164">
    <property type="entry name" value="FruK_PfkB_like"/>
    <property type="match status" value="1"/>
</dbReference>
<sequence>MPETSPSDPGRPTIVTLTMNPALDISTTTDRVHHTSKVRCHGVRHDPGGGGINVARIAHVLGAPVTAVFPIGGHTGELLTDMLEHSGVSYHSVPIADLTRESLTVNEESTGHQYRFVLPGPFVTHEEQDAVLQRLREVAASAQFLVASGSLPPGVPADFYQRVADLCRELGVLLILDSSGGGLTQVRYGAFLVKPSKRELREYVGRDIPTTADQIAAAHELIDRGVTQAVVVSLGADGALLATADVDQKFEAIDVPVVLSGVGAGDAMVAGITVALSRRWSLSDAVRYGVATGSAMLLTPGTAPCRPEDVERLFAQAAPPVDVTRSPARN</sequence>
<dbReference type="RefSeq" id="WP_040546198.1">
    <property type="nucleotide sequence ID" value="NZ_BCTB01000048.1"/>
</dbReference>
<keyword evidence="3" id="KW-0547">Nucleotide-binding</keyword>